<dbReference type="AlphaFoldDB" id="A0ABD3UGE0"/>
<reference evidence="2 3" key="1">
    <citation type="submission" date="2024-11" db="EMBL/GenBank/DDBJ databases">
        <title>Chromosome-level genome assembly of the freshwater bivalve Anodonta woodiana.</title>
        <authorList>
            <person name="Chen X."/>
        </authorList>
    </citation>
    <scope>NUCLEOTIDE SEQUENCE [LARGE SCALE GENOMIC DNA]</scope>
    <source>
        <strain evidence="2">MN2024</strain>
        <tissue evidence="2">Gills</tissue>
    </source>
</reference>
<evidence type="ECO:0000313" key="3">
    <source>
        <dbReference type="Proteomes" id="UP001634394"/>
    </source>
</evidence>
<keyword evidence="3" id="KW-1185">Reference proteome</keyword>
<organism evidence="2 3">
    <name type="scientific">Sinanodonta woodiana</name>
    <name type="common">Chinese pond mussel</name>
    <name type="synonym">Anodonta woodiana</name>
    <dbReference type="NCBI Taxonomy" id="1069815"/>
    <lineage>
        <taxon>Eukaryota</taxon>
        <taxon>Metazoa</taxon>
        <taxon>Spiralia</taxon>
        <taxon>Lophotrochozoa</taxon>
        <taxon>Mollusca</taxon>
        <taxon>Bivalvia</taxon>
        <taxon>Autobranchia</taxon>
        <taxon>Heteroconchia</taxon>
        <taxon>Palaeoheterodonta</taxon>
        <taxon>Unionida</taxon>
        <taxon>Unionoidea</taxon>
        <taxon>Unionidae</taxon>
        <taxon>Unioninae</taxon>
        <taxon>Sinanodonta</taxon>
    </lineage>
</organism>
<name>A0ABD3UGE0_SINWO</name>
<sequence length="110" mass="12797">MCHSLCKQLERYLIFGILLRLLPSFKIMEVCNVNMKGVRGSTVDTNVRHDMNKVRLRSPDIVILLIGDTDINADTSPEVTLHRMVALHNKYRLKYIVLRQLIPRFPETLH</sequence>
<keyword evidence="1" id="KW-0732">Signal</keyword>
<dbReference type="SUPFAM" id="SSF52266">
    <property type="entry name" value="SGNH hydrolase"/>
    <property type="match status" value="1"/>
</dbReference>
<feature type="signal peptide" evidence="1">
    <location>
        <begin position="1"/>
        <end position="24"/>
    </location>
</feature>
<comment type="caution">
    <text evidence="2">The sequence shown here is derived from an EMBL/GenBank/DDBJ whole genome shotgun (WGS) entry which is preliminary data.</text>
</comment>
<proteinExistence type="predicted"/>
<protein>
    <submittedName>
        <fullName evidence="2">Uncharacterized protein</fullName>
    </submittedName>
</protein>
<evidence type="ECO:0000313" key="2">
    <source>
        <dbReference type="EMBL" id="KAL3847312.1"/>
    </source>
</evidence>
<evidence type="ECO:0000256" key="1">
    <source>
        <dbReference type="SAM" id="SignalP"/>
    </source>
</evidence>
<accession>A0ABD3UGE0</accession>
<gene>
    <name evidence="2" type="ORF">ACJMK2_018227</name>
</gene>
<dbReference type="Proteomes" id="UP001634394">
    <property type="component" value="Unassembled WGS sequence"/>
</dbReference>
<dbReference type="EMBL" id="JBJQND010000016">
    <property type="protein sequence ID" value="KAL3847312.1"/>
    <property type="molecule type" value="Genomic_DNA"/>
</dbReference>
<feature type="chain" id="PRO_5044758534" evidence="1">
    <location>
        <begin position="25"/>
        <end position="110"/>
    </location>
</feature>